<reference evidence="2" key="1">
    <citation type="submission" date="2022-01" db="EMBL/GenBank/DDBJ databases">
        <title>Comparative genomics reveals a dynamic genome evolution in the ectomycorrhizal milk-cap (Lactarius) mushrooms.</title>
        <authorList>
            <consortium name="DOE Joint Genome Institute"/>
            <person name="Lebreton A."/>
            <person name="Tang N."/>
            <person name="Kuo A."/>
            <person name="LaButti K."/>
            <person name="Drula E."/>
            <person name="Barry K."/>
            <person name="Clum A."/>
            <person name="Lipzen A."/>
            <person name="Mousain D."/>
            <person name="Ng V."/>
            <person name="Wang R."/>
            <person name="Wang X."/>
            <person name="Dai Y."/>
            <person name="Henrissat B."/>
            <person name="Grigoriev I.V."/>
            <person name="Guerin-Laguette A."/>
            <person name="Yu F."/>
            <person name="Martin F.M."/>
        </authorList>
    </citation>
    <scope>NUCLEOTIDE SEQUENCE</scope>
    <source>
        <strain evidence="2">QP</strain>
    </source>
</reference>
<accession>A0AAD4Q9Z7</accession>
<dbReference type="EMBL" id="JAKELL010000077">
    <property type="protein sequence ID" value="KAH8984314.1"/>
    <property type="molecule type" value="Genomic_DNA"/>
</dbReference>
<evidence type="ECO:0000313" key="3">
    <source>
        <dbReference type="Proteomes" id="UP001201163"/>
    </source>
</evidence>
<feature type="region of interest" description="Disordered" evidence="1">
    <location>
        <begin position="63"/>
        <end position="82"/>
    </location>
</feature>
<dbReference type="Proteomes" id="UP001201163">
    <property type="component" value="Unassembled WGS sequence"/>
</dbReference>
<gene>
    <name evidence="2" type="ORF">EDB92DRAFT_1887253</name>
</gene>
<name>A0AAD4Q9Z7_9AGAM</name>
<sequence length="224" mass="25319">MSYSQTTTSDPYAFSLWPDASAASEEDVDDIFFDDLLDTTLAGRQSGTVETFGFVTGYQLDDRRDSGRGHAQSRGPPPNRSEYFYDACTANNHSSPHRQHGCIRARVFRHTTRKHMTDSWRFILFLISLCRRTSLPGPKPSQISPRFHRLTAMVPGMDFLHSQHLGPRPHASHNHHWRAPHFRSSTLGFGILIKSLARRLLSSLGAATLDCNQTLSIPWARTRT</sequence>
<comment type="caution">
    <text evidence="2">The sequence shown here is derived from an EMBL/GenBank/DDBJ whole genome shotgun (WGS) entry which is preliminary data.</text>
</comment>
<evidence type="ECO:0000256" key="1">
    <source>
        <dbReference type="SAM" id="MobiDB-lite"/>
    </source>
</evidence>
<evidence type="ECO:0000313" key="2">
    <source>
        <dbReference type="EMBL" id="KAH8984314.1"/>
    </source>
</evidence>
<keyword evidence="3" id="KW-1185">Reference proteome</keyword>
<proteinExistence type="predicted"/>
<dbReference type="AlphaFoldDB" id="A0AAD4Q9Z7"/>
<organism evidence="2 3">
    <name type="scientific">Lactarius akahatsu</name>
    <dbReference type="NCBI Taxonomy" id="416441"/>
    <lineage>
        <taxon>Eukaryota</taxon>
        <taxon>Fungi</taxon>
        <taxon>Dikarya</taxon>
        <taxon>Basidiomycota</taxon>
        <taxon>Agaricomycotina</taxon>
        <taxon>Agaricomycetes</taxon>
        <taxon>Russulales</taxon>
        <taxon>Russulaceae</taxon>
        <taxon>Lactarius</taxon>
    </lineage>
</organism>
<protein>
    <submittedName>
        <fullName evidence="2">Uncharacterized protein</fullName>
    </submittedName>
</protein>